<keyword evidence="1" id="KW-0732">Signal</keyword>
<dbReference type="Proteomes" id="UP000026249">
    <property type="component" value="Unassembled WGS sequence"/>
</dbReference>
<dbReference type="AlphaFoldDB" id="A0A037ZL28"/>
<protein>
    <submittedName>
        <fullName evidence="2">Uncharacterized protein</fullName>
    </submittedName>
</protein>
<proteinExistence type="predicted"/>
<evidence type="ECO:0000256" key="1">
    <source>
        <dbReference type="SAM" id="SignalP"/>
    </source>
</evidence>
<evidence type="ECO:0000313" key="2">
    <source>
        <dbReference type="EMBL" id="KAJ56798.1"/>
    </source>
</evidence>
<evidence type="ECO:0000313" key="3">
    <source>
        <dbReference type="Proteomes" id="UP000026249"/>
    </source>
</evidence>
<name>A0A037ZL28_9RHOB</name>
<accession>A0A037ZL28</accession>
<reference evidence="2 3" key="1">
    <citation type="submission" date="2014-03" db="EMBL/GenBank/DDBJ databases">
        <title>Draft Genome Sequence of Actibacterium mucosum KCTC 23349, a Marine Alphaproteobacterium with Complex Ionic Requirements Isolated from Mediterranean Seawater at Malvarrosa Beach, Valencia, Spain.</title>
        <authorList>
            <person name="Arahal D.R."/>
            <person name="Shao Z."/>
            <person name="Lai Q."/>
            <person name="Pujalte M.J."/>
        </authorList>
    </citation>
    <scope>NUCLEOTIDE SEQUENCE [LARGE SCALE GENOMIC DNA]</scope>
    <source>
        <strain evidence="2 3">KCTC 23349</strain>
    </source>
</reference>
<feature type="chain" id="PRO_5001559508" evidence="1">
    <location>
        <begin position="20"/>
        <end position="175"/>
    </location>
</feature>
<dbReference type="EMBL" id="JFKE01000002">
    <property type="protein sequence ID" value="KAJ56798.1"/>
    <property type="molecule type" value="Genomic_DNA"/>
</dbReference>
<comment type="caution">
    <text evidence="2">The sequence shown here is derived from an EMBL/GenBank/DDBJ whole genome shotgun (WGS) entry which is preliminary data.</text>
</comment>
<gene>
    <name evidence="2" type="ORF">ACMU_07615</name>
</gene>
<keyword evidence="3" id="KW-1185">Reference proteome</keyword>
<sequence length="175" mass="18710">MIRSTLCAIVALSAFPAAAQHAHNSSGGPVETGQSAFAAIAEIVQILSDDPDTDWSKVNIQALRDHLVDMELVTTEANVRTQSEGRIVEFNVTGEGDVADAIGRMVLAHSPMLEMASEWTVTAEPSTNGAAMRIEVDTDPEFARVLGLGFFGIMTIGAHHQAHHLQMAMGTDPHH</sequence>
<organism evidence="2 3">
    <name type="scientific">Actibacterium mucosum KCTC 23349</name>
    <dbReference type="NCBI Taxonomy" id="1454373"/>
    <lineage>
        <taxon>Bacteria</taxon>
        <taxon>Pseudomonadati</taxon>
        <taxon>Pseudomonadota</taxon>
        <taxon>Alphaproteobacteria</taxon>
        <taxon>Rhodobacterales</taxon>
        <taxon>Roseobacteraceae</taxon>
        <taxon>Actibacterium</taxon>
    </lineage>
</organism>
<feature type="signal peptide" evidence="1">
    <location>
        <begin position="1"/>
        <end position="19"/>
    </location>
</feature>
<dbReference type="RefSeq" id="WP_035257152.1">
    <property type="nucleotide sequence ID" value="NZ_JFKE01000002.1"/>
</dbReference>
<dbReference type="OrthoDB" id="1524152at2"/>
<dbReference type="STRING" id="1454373.ACMU_07615"/>